<evidence type="ECO:0000313" key="8">
    <source>
        <dbReference type="Proteomes" id="UP001220324"/>
    </source>
</evidence>
<dbReference type="Pfam" id="PF10300">
    <property type="entry name" value="Iml2-TPR_39"/>
    <property type="match status" value="1"/>
</dbReference>
<evidence type="ECO:0000313" key="7">
    <source>
        <dbReference type="EMBL" id="KAJ5546690.1"/>
    </source>
</evidence>
<dbReference type="GO" id="GO:0005634">
    <property type="term" value="C:nucleus"/>
    <property type="evidence" value="ECO:0007669"/>
    <property type="project" value="TreeGrafter"/>
</dbReference>
<evidence type="ECO:0000256" key="1">
    <source>
        <dbReference type="ARBA" id="ARBA00011408"/>
    </source>
</evidence>
<name>A0AAD6GGF6_9EURO</name>
<comment type="caution">
    <text evidence="7">The sequence shown here is derived from an EMBL/GenBank/DDBJ whole genome shotgun (WGS) entry which is preliminary data.</text>
</comment>
<feature type="compositionally biased region" description="Polar residues" evidence="5">
    <location>
        <begin position="665"/>
        <end position="676"/>
    </location>
</feature>
<evidence type="ECO:0000256" key="3">
    <source>
        <dbReference type="ARBA" id="ARBA00019539"/>
    </source>
</evidence>
<sequence>MMRVGSWLYGKKPANASQMDYLAELRDLDEAMKAATFILNDDVDTAEDGLAKGDSTFHQLGKGMVAFVRATLGFEQDVMRQASERLSEAETSAASEQYRAQQNSSAPNAFHSEIYSPGTEYVLVQAIAQLLGAVVGVLNESLTESVKAFYRLRKAYIALDTILKMEEKFMEAHRPKQGISTQSSDLSKASANSDSKLAEKSSMASSTKGASTTANGLPALDTDLAKSVSGLALAQGINSEPVSRISTPGGSNITHDPDSDIFKNEIDIFIHSGANFCFGILLIIISMIPPSFSKLLAIIGFHGDKQRGLRMVWQASKFHNLIGAFAALAVLGYYNGFVRYCDIMPDPISGGDDVEGYPADRLVALLAEMRSRFPDSRLWLLEESRMEGANKNLDGAFELLSKSKKSPLKQVEALCVFEKSLNALFLHNYSACTSAFIECSNLNSWSRSLYYYIAGSCQVLLYRQCLKNDPKKAEEYAENAIKYIRQAPSYAGKKKFMARQLPFDVFVSRKIAKWEARAKEWDVSLVDAIGVDPVEEMIFFWNGHSRMTDSQLEESLERLAWCESEANPTWSREGAEGQAIVDLLRAAVYRSLRKNQEAKELLKTKVLNHEKSLFKNHLHDNWVLPAAHYEMAANLWMERPTYRALHGTSGIAQTSQNAEEPDPSFTESGNPNTSDVTEAERKLVRDCKQHLETAAKWESYEMEARIGLKVTAGKDALQKWEAMHSA</sequence>
<keyword evidence="6" id="KW-1133">Transmembrane helix</keyword>
<evidence type="ECO:0000256" key="5">
    <source>
        <dbReference type="SAM" id="MobiDB-lite"/>
    </source>
</evidence>
<dbReference type="InterPro" id="IPR019412">
    <property type="entry name" value="IML2/TPR_39"/>
</dbReference>
<feature type="compositionally biased region" description="Polar residues" evidence="5">
    <location>
        <begin position="89"/>
        <end position="107"/>
    </location>
</feature>
<feature type="region of interest" description="Disordered" evidence="5">
    <location>
        <begin position="87"/>
        <end position="107"/>
    </location>
</feature>
<keyword evidence="8" id="KW-1185">Reference proteome</keyword>
<evidence type="ECO:0000256" key="2">
    <source>
        <dbReference type="ARBA" id="ARBA00018424"/>
    </source>
</evidence>
<feature type="region of interest" description="Disordered" evidence="5">
    <location>
        <begin position="652"/>
        <end position="677"/>
    </location>
</feature>
<evidence type="ECO:0000256" key="4">
    <source>
        <dbReference type="ARBA" id="ARBA00043897"/>
    </source>
</evidence>
<organism evidence="7 8">
    <name type="scientific">Penicillium frequentans</name>
    <dbReference type="NCBI Taxonomy" id="3151616"/>
    <lineage>
        <taxon>Eukaryota</taxon>
        <taxon>Fungi</taxon>
        <taxon>Dikarya</taxon>
        <taxon>Ascomycota</taxon>
        <taxon>Pezizomycotina</taxon>
        <taxon>Eurotiomycetes</taxon>
        <taxon>Eurotiomycetidae</taxon>
        <taxon>Eurotiales</taxon>
        <taxon>Aspergillaceae</taxon>
        <taxon>Penicillium</taxon>
    </lineage>
</organism>
<dbReference type="Proteomes" id="UP001220324">
    <property type="component" value="Unassembled WGS sequence"/>
</dbReference>
<evidence type="ECO:0000256" key="6">
    <source>
        <dbReference type="SAM" id="Phobius"/>
    </source>
</evidence>
<dbReference type="EMBL" id="JAQIZZ010000003">
    <property type="protein sequence ID" value="KAJ5546690.1"/>
    <property type="molecule type" value="Genomic_DNA"/>
</dbReference>
<feature type="region of interest" description="Disordered" evidence="5">
    <location>
        <begin position="173"/>
        <end position="192"/>
    </location>
</feature>
<dbReference type="PANTHER" id="PTHR31859">
    <property type="entry name" value="TETRATRICOPEPTIDE REPEAT PROTEIN 39 FAMILY MEMBER"/>
    <property type="match status" value="1"/>
</dbReference>
<comment type="subunit">
    <text evidence="1">Interacts with lipid droplet proteins.</text>
</comment>
<dbReference type="GO" id="GO:0005741">
    <property type="term" value="C:mitochondrial outer membrane"/>
    <property type="evidence" value="ECO:0007669"/>
    <property type="project" value="TreeGrafter"/>
</dbReference>
<keyword evidence="6" id="KW-0472">Membrane</keyword>
<dbReference type="AlphaFoldDB" id="A0AAD6GGF6"/>
<accession>A0AAD6GGF6</accession>
<protein>
    <recommendedName>
        <fullName evidence="2">Inclusion body clearance protein IML2</fullName>
    </recommendedName>
    <alternativeName>
        <fullName evidence="3">Inclusion body clearance protein iml2</fullName>
    </alternativeName>
</protein>
<feature type="transmembrane region" description="Helical" evidence="6">
    <location>
        <begin position="318"/>
        <end position="337"/>
    </location>
</feature>
<keyword evidence="6" id="KW-0812">Transmembrane</keyword>
<feature type="compositionally biased region" description="Polar residues" evidence="5">
    <location>
        <begin position="178"/>
        <end position="192"/>
    </location>
</feature>
<reference evidence="7 8" key="1">
    <citation type="journal article" date="2023" name="IMA Fungus">
        <title>Comparative genomic study of the Penicillium genus elucidates a diverse pangenome and 15 lateral gene transfer events.</title>
        <authorList>
            <person name="Petersen C."/>
            <person name="Sorensen T."/>
            <person name="Nielsen M.R."/>
            <person name="Sondergaard T.E."/>
            <person name="Sorensen J.L."/>
            <person name="Fitzpatrick D.A."/>
            <person name="Frisvad J.C."/>
            <person name="Nielsen K.L."/>
        </authorList>
    </citation>
    <scope>NUCLEOTIDE SEQUENCE [LARGE SCALE GENOMIC DNA]</scope>
    <source>
        <strain evidence="7 8">IBT 35679</strain>
    </source>
</reference>
<comment type="function">
    <text evidence="4">Inclusion body (IB) resident protein that interacts strongly with lipid droplet (LD) proteins. Involved in LD-mediated IB clearing after protein folding stress, probably by enabling access to the IBs of an LD-stored soluble sterol derivative that acts as a chaperone in inclusion clearing.</text>
</comment>
<feature type="transmembrane region" description="Helical" evidence="6">
    <location>
        <begin position="278"/>
        <end position="297"/>
    </location>
</feature>
<gene>
    <name evidence="7" type="ORF">N7494_004275</name>
</gene>
<dbReference type="PANTHER" id="PTHR31859:SF1">
    <property type="entry name" value="TETRATRICOPEPTIDE REPEAT PROTEIN 39C"/>
    <property type="match status" value="1"/>
</dbReference>
<dbReference type="GO" id="GO:0005829">
    <property type="term" value="C:cytosol"/>
    <property type="evidence" value="ECO:0007669"/>
    <property type="project" value="TreeGrafter"/>
</dbReference>
<proteinExistence type="predicted"/>